<name>A0ABS9RDA2_9FIRM</name>
<feature type="transmembrane region" description="Helical" evidence="10">
    <location>
        <begin position="391"/>
        <end position="410"/>
    </location>
</feature>
<evidence type="ECO:0000256" key="9">
    <source>
        <dbReference type="ARBA" id="ARBA00023251"/>
    </source>
</evidence>
<evidence type="ECO:0000256" key="1">
    <source>
        <dbReference type="ARBA" id="ARBA00004651"/>
    </source>
</evidence>
<dbReference type="EMBL" id="JAKVPQ010000031">
    <property type="protein sequence ID" value="MCH4287643.1"/>
    <property type="molecule type" value="Genomic_DNA"/>
</dbReference>
<feature type="transmembrane region" description="Helical" evidence="10">
    <location>
        <begin position="237"/>
        <end position="263"/>
    </location>
</feature>
<evidence type="ECO:0000256" key="4">
    <source>
        <dbReference type="ARBA" id="ARBA00022448"/>
    </source>
</evidence>
<dbReference type="InterPro" id="IPR051327">
    <property type="entry name" value="MATE_MepA_subfamily"/>
</dbReference>
<reference evidence="11 12" key="1">
    <citation type="submission" date="2022-02" db="EMBL/GenBank/DDBJ databases">
        <title>Genome of Erysipelotrichaceae sp. nov. NSJ-176 isolated from human feces.</title>
        <authorList>
            <person name="Abdugheni R."/>
        </authorList>
    </citation>
    <scope>NUCLEOTIDE SEQUENCE [LARGE SCALE GENOMIC DNA]</scope>
    <source>
        <strain evidence="11 12">NSJ-176</strain>
    </source>
</reference>
<feature type="transmembrane region" description="Helical" evidence="10">
    <location>
        <begin position="359"/>
        <end position="379"/>
    </location>
</feature>
<sequence length="442" mass="47741">MSMNTKTLLTAPIPKLYLSYLLPTLIAMLSNSLYCLVDVYFISKGAGSVGLAALNIAMPIFTLYSAIGLLFGVGGATVMAVAEGSHHLKERNQAFTLSVACMLIIGIFISIAGTVFLEPFAYALGSSEALLPYVKQYMLPVNISAFAFVLMYAASILIRADHAPKLAMNAMLLGNISNMILDYVFVMLFGMGLQGAAIATCISPFLTIIGVSFHFILKKNTVHFTKDCFHKNLLKRICSNGLGSGIMEISAGAIILLFNVVILHMADELFLASYAIVTNIAYVCKGLLNGFAQGIQPIISANFGAGNRERVKEALKVCICFASAFAIIVYLIFLIFPQGVAALFANGDGELITQSATGIRLYFSSLLFTAMITMIMYYFQSIEMGKLSTMLAVLKGFVFIVVSMAILIFLFGIDAIWLSVTAAELFALMTAVMIIKKGRLLA</sequence>
<keyword evidence="5" id="KW-1003">Cell membrane</keyword>
<evidence type="ECO:0000256" key="3">
    <source>
        <dbReference type="ARBA" id="ARBA00022106"/>
    </source>
</evidence>
<proteinExistence type="inferred from homology"/>
<keyword evidence="6 10" id="KW-0812">Transmembrane</keyword>
<evidence type="ECO:0000256" key="10">
    <source>
        <dbReference type="SAM" id="Phobius"/>
    </source>
</evidence>
<evidence type="ECO:0000256" key="6">
    <source>
        <dbReference type="ARBA" id="ARBA00022692"/>
    </source>
</evidence>
<dbReference type="InterPro" id="IPR045070">
    <property type="entry name" value="MATE_MepA-like"/>
</dbReference>
<gene>
    <name evidence="11" type="ORF">LQE99_21205</name>
</gene>
<feature type="transmembrane region" description="Helical" evidence="10">
    <location>
        <begin position="269"/>
        <end position="288"/>
    </location>
</feature>
<dbReference type="PANTHER" id="PTHR43823">
    <property type="entry name" value="SPORULATION PROTEIN YKVU"/>
    <property type="match status" value="1"/>
</dbReference>
<dbReference type="PANTHER" id="PTHR43823:SF3">
    <property type="entry name" value="MULTIDRUG EXPORT PROTEIN MEPA"/>
    <property type="match status" value="1"/>
</dbReference>
<dbReference type="Proteomes" id="UP001202402">
    <property type="component" value="Unassembled WGS sequence"/>
</dbReference>
<evidence type="ECO:0000313" key="12">
    <source>
        <dbReference type="Proteomes" id="UP001202402"/>
    </source>
</evidence>
<comment type="subcellular location">
    <subcellularLocation>
        <location evidence="1">Cell membrane</location>
        <topology evidence="1">Multi-pass membrane protein</topology>
    </subcellularLocation>
</comment>
<evidence type="ECO:0000256" key="7">
    <source>
        <dbReference type="ARBA" id="ARBA00022989"/>
    </source>
</evidence>
<evidence type="ECO:0000256" key="8">
    <source>
        <dbReference type="ARBA" id="ARBA00023136"/>
    </source>
</evidence>
<feature type="transmembrane region" description="Helical" evidence="10">
    <location>
        <begin position="137"/>
        <end position="158"/>
    </location>
</feature>
<dbReference type="PIRSF" id="PIRSF006603">
    <property type="entry name" value="DinF"/>
    <property type="match status" value="1"/>
</dbReference>
<keyword evidence="7 10" id="KW-1133">Transmembrane helix</keyword>
<evidence type="ECO:0000313" key="11">
    <source>
        <dbReference type="EMBL" id="MCH4287643.1"/>
    </source>
</evidence>
<dbReference type="Pfam" id="PF01554">
    <property type="entry name" value="MatE"/>
    <property type="match status" value="2"/>
</dbReference>
<feature type="transmembrane region" description="Helical" evidence="10">
    <location>
        <begin position="317"/>
        <end position="339"/>
    </location>
</feature>
<protein>
    <recommendedName>
        <fullName evidence="3">Multidrug export protein MepA</fullName>
    </recommendedName>
</protein>
<accession>A0ABS9RDA2</accession>
<keyword evidence="8 10" id="KW-0472">Membrane</keyword>
<evidence type="ECO:0000256" key="5">
    <source>
        <dbReference type="ARBA" id="ARBA00022475"/>
    </source>
</evidence>
<comment type="similarity">
    <text evidence="2">Belongs to the multi antimicrobial extrusion (MATE) (TC 2.A.66.1) family. MepA subfamily.</text>
</comment>
<keyword evidence="12" id="KW-1185">Reference proteome</keyword>
<evidence type="ECO:0000256" key="2">
    <source>
        <dbReference type="ARBA" id="ARBA00008417"/>
    </source>
</evidence>
<dbReference type="CDD" id="cd13143">
    <property type="entry name" value="MATE_MepA_like"/>
    <property type="match status" value="1"/>
</dbReference>
<feature type="transmembrane region" description="Helical" evidence="10">
    <location>
        <begin position="170"/>
        <end position="190"/>
    </location>
</feature>
<keyword evidence="4" id="KW-0813">Transport</keyword>
<dbReference type="InterPro" id="IPR048279">
    <property type="entry name" value="MdtK-like"/>
</dbReference>
<dbReference type="InterPro" id="IPR002528">
    <property type="entry name" value="MATE_fam"/>
</dbReference>
<feature type="transmembrane region" description="Helical" evidence="10">
    <location>
        <begin position="62"/>
        <end position="82"/>
    </location>
</feature>
<feature type="transmembrane region" description="Helical" evidence="10">
    <location>
        <begin position="416"/>
        <end position="435"/>
    </location>
</feature>
<dbReference type="RefSeq" id="WP_233509625.1">
    <property type="nucleotide sequence ID" value="NZ_JAKVPQ010000031.1"/>
</dbReference>
<feature type="transmembrane region" description="Helical" evidence="10">
    <location>
        <begin position="94"/>
        <end position="117"/>
    </location>
</feature>
<comment type="caution">
    <text evidence="11">The sequence shown here is derived from an EMBL/GenBank/DDBJ whole genome shotgun (WGS) entry which is preliminary data.</text>
</comment>
<keyword evidence="9" id="KW-0046">Antibiotic resistance</keyword>
<feature type="transmembrane region" description="Helical" evidence="10">
    <location>
        <begin position="196"/>
        <end position="217"/>
    </location>
</feature>
<organism evidence="11 12">
    <name type="scientific">Amedibacillus hominis</name>
    <dbReference type="NCBI Taxonomy" id="2897776"/>
    <lineage>
        <taxon>Bacteria</taxon>
        <taxon>Bacillati</taxon>
        <taxon>Bacillota</taxon>
        <taxon>Erysipelotrichia</taxon>
        <taxon>Erysipelotrichales</taxon>
        <taxon>Erysipelotrichaceae</taxon>
        <taxon>Amedibacillus</taxon>
    </lineage>
</organism>
<feature type="transmembrane region" description="Helical" evidence="10">
    <location>
        <begin position="20"/>
        <end position="42"/>
    </location>
</feature>